<sequence length="184" mass="20857">MLFTLCSSSWPVVSLMFQASSLATLSGSTFIHPIWVIGVGMGTRRTDFPIQEDFNTYRRLAVPDAAALDVWRVLNFPLSTYFSQILTSNRLSQAHESSVINRKFGSLRNLTWWNLSANQSVYLSLIPPTMKLFSIERDGTYSLEMEADVIRAADVYLMHPVNVIIQSKYPQIICKSEVGWIVDE</sequence>
<proteinExistence type="predicted"/>
<gene>
    <name evidence="1" type="ORF">POJ06DRAFT_148736</name>
</gene>
<dbReference type="RefSeq" id="XP_056041748.1">
    <property type="nucleotide sequence ID" value="XM_056184633.1"/>
</dbReference>
<accession>A0AAD7QNG6</accession>
<name>A0AAD7QNG6_9ASCO</name>
<dbReference type="GeneID" id="80879799"/>
<dbReference type="Proteomes" id="UP001217417">
    <property type="component" value="Unassembled WGS sequence"/>
</dbReference>
<evidence type="ECO:0000313" key="2">
    <source>
        <dbReference type="Proteomes" id="UP001217417"/>
    </source>
</evidence>
<keyword evidence="2" id="KW-1185">Reference proteome</keyword>
<comment type="caution">
    <text evidence="1">The sequence shown here is derived from an EMBL/GenBank/DDBJ whole genome shotgun (WGS) entry which is preliminary data.</text>
</comment>
<evidence type="ECO:0000313" key="1">
    <source>
        <dbReference type="EMBL" id="KAJ8098298.1"/>
    </source>
</evidence>
<dbReference type="AlphaFoldDB" id="A0AAD7QNG6"/>
<reference evidence="1" key="1">
    <citation type="submission" date="2023-03" db="EMBL/GenBank/DDBJ databases">
        <title>Near-Complete genome sequence of Lipomyces tetrasporous NRRL Y-64009, an oleaginous yeast capable of growing on lignocellulosic hydrolysates.</title>
        <authorList>
            <consortium name="Lawrence Berkeley National Laboratory"/>
            <person name="Jagtap S.S."/>
            <person name="Liu J.-J."/>
            <person name="Walukiewicz H.E."/>
            <person name="Pangilinan J."/>
            <person name="Lipzen A."/>
            <person name="Ahrendt S."/>
            <person name="Koriabine M."/>
            <person name="Cobaugh K."/>
            <person name="Salamov A."/>
            <person name="Yoshinaga Y."/>
            <person name="Ng V."/>
            <person name="Daum C."/>
            <person name="Grigoriev I.V."/>
            <person name="Slininger P.J."/>
            <person name="Dien B.S."/>
            <person name="Jin Y.-S."/>
            <person name="Rao C.V."/>
        </authorList>
    </citation>
    <scope>NUCLEOTIDE SEQUENCE</scope>
    <source>
        <strain evidence="1">NRRL Y-64009</strain>
    </source>
</reference>
<organism evidence="1 2">
    <name type="scientific">Lipomyces tetrasporus</name>
    <dbReference type="NCBI Taxonomy" id="54092"/>
    <lineage>
        <taxon>Eukaryota</taxon>
        <taxon>Fungi</taxon>
        <taxon>Dikarya</taxon>
        <taxon>Ascomycota</taxon>
        <taxon>Saccharomycotina</taxon>
        <taxon>Lipomycetes</taxon>
        <taxon>Lipomycetales</taxon>
        <taxon>Lipomycetaceae</taxon>
        <taxon>Lipomyces</taxon>
    </lineage>
</organism>
<protein>
    <submittedName>
        <fullName evidence="1">Uncharacterized protein</fullName>
    </submittedName>
</protein>
<dbReference type="EMBL" id="JARPMG010000009">
    <property type="protein sequence ID" value="KAJ8098298.1"/>
    <property type="molecule type" value="Genomic_DNA"/>
</dbReference>